<proteinExistence type="predicted"/>
<protein>
    <submittedName>
        <fullName evidence="3">Ubiquitin-like domain-containing CTD phosphatase 1</fullName>
    </submittedName>
</protein>
<evidence type="ECO:0000256" key="1">
    <source>
        <dbReference type="SAM" id="MobiDB-lite"/>
    </source>
</evidence>
<evidence type="ECO:0000259" key="2">
    <source>
        <dbReference type="PROSITE" id="PS50053"/>
    </source>
</evidence>
<comment type="caution">
    <text evidence="3">The sequence shown here is derived from an EMBL/GenBank/DDBJ whole genome shotgun (WGS) entry which is preliminary data.</text>
</comment>
<dbReference type="AlphaFoldDB" id="D3B033"/>
<feature type="compositionally biased region" description="Polar residues" evidence="1">
    <location>
        <begin position="1"/>
        <end position="13"/>
    </location>
</feature>
<evidence type="ECO:0000313" key="4">
    <source>
        <dbReference type="Proteomes" id="UP000001396"/>
    </source>
</evidence>
<dbReference type="Proteomes" id="UP000001396">
    <property type="component" value="Unassembled WGS sequence"/>
</dbReference>
<feature type="compositionally biased region" description="Low complexity" evidence="1">
    <location>
        <begin position="14"/>
        <end position="28"/>
    </location>
</feature>
<gene>
    <name evidence="3" type="primary">ublcp1-2</name>
    <name evidence="3" type="ORF">PPL_01647</name>
</gene>
<dbReference type="GO" id="GO:0004722">
    <property type="term" value="F:protein serine/threonine phosphatase activity"/>
    <property type="evidence" value="ECO:0007669"/>
    <property type="project" value="TreeGrafter"/>
</dbReference>
<dbReference type="SUPFAM" id="SSF54236">
    <property type="entry name" value="Ubiquitin-like"/>
    <property type="match status" value="1"/>
</dbReference>
<dbReference type="STRING" id="670386.D3B033"/>
<sequence>MISQDNNQDSSCLTTTTTTTTSSSSTTTITGGVEDSPTMSTTTTLIKEGASTIIIDSSPLKKEIECTKSVVVVVAAAATTTTTEELLQQEKPKEAELVNICAKWSGKEYRVSVERSETIADLKRKLESLTNVLIKRQKILGLSKGMLPPDETVIGTLNIPANHNIIMMGTPEANIIVQLPVENENVFNDLEFDYIPDSDEISHLEKNQNKLVKYRAKAEISVINQPRTNKKLLVLDLDHTILDFKDQDVASN</sequence>
<dbReference type="Gene3D" id="3.40.50.1000">
    <property type="entry name" value="HAD superfamily/HAD-like"/>
    <property type="match status" value="1"/>
</dbReference>
<dbReference type="InParanoid" id="D3B033"/>
<accession>D3B033</accession>
<dbReference type="RefSeq" id="XP_020436770.1">
    <property type="nucleotide sequence ID" value="XM_020572653.1"/>
</dbReference>
<feature type="domain" description="Ubiquitin-like" evidence="2">
    <location>
        <begin position="98"/>
        <end position="168"/>
    </location>
</feature>
<dbReference type="GeneID" id="31357176"/>
<dbReference type="InterPro" id="IPR000626">
    <property type="entry name" value="Ubiquitin-like_dom"/>
</dbReference>
<dbReference type="InterPro" id="IPR023214">
    <property type="entry name" value="HAD_sf"/>
</dbReference>
<name>D3B033_HETP5</name>
<keyword evidence="4" id="KW-1185">Reference proteome</keyword>
<dbReference type="Pfam" id="PF00240">
    <property type="entry name" value="ubiquitin"/>
    <property type="match status" value="1"/>
</dbReference>
<organism evidence="3 4">
    <name type="scientific">Heterostelium pallidum (strain ATCC 26659 / Pp 5 / PN500)</name>
    <name type="common">Cellular slime mold</name>
    <name type="synonym">Polysphondylium pallidum</name>
    <dbReference type="NCBI Taxonomy" id="670386"/>
    <lineage>
        <taxon>Eukaryota</taxon>
        <taxon>Amoebozoa</taxon>
        <taxon>Evosea</taxon>
        <taxon>Eumycetozoa</taxon>
        <taxon>Dictyostelia</taxon>
        <taxon>Acytosteliales</taxon>
        <taxon>Acytosteliaceae</taxon>
        <taxon>Heterostelium</taxon>
    </lineage>
</organism>
<dbReference type="PANTHER" id="PTHR48493">
    <property type="entry name" value="UBIQUITIN-LIKE DOMAIN-CONTAINING CTD PHOSPHATASE 1"/>
    <property type="match status" value="1"/>
</dbReference>
<dbReference type="InterPro" id="IPR051658">
    <property type="entry name" value="UBLCP1"/>
</dbReference>
<dbReference type="InterPro" id="IPR029071">
    <property type="entry name" value="Ubiquitin-like_domsf"/>
</dbReference>
<dbReference type="EMBL" id="ADBJ01000008">
    <property type="protein sequence ID" value="EFA84657.1"/>
    <property type="molecule type" value="Genomic_DNA"/>
</dbReference>
<dbReference type="GO" id="GO:0005634">
    <property type="term" value="C:nucleus"/>
    <property type="evidence" value="ECO:0007669"/>
    <property type="project" value="TreeGrafter"/>
</dbReference>
<dbReference type="PROSITE" id="PS50053">
    <property type="entry name" value="UBIQUITIN_2"/>
    <property type="match status" value="1"/>
</dbReference>
<dbReference type="SMART" id="SM00213">
    <property type="entry name" value="UBQ"/>
    <property type="match status" value="1"/>
</dbReference>
<dbReference type="CDD" id="cd01813">
    <property type="entry name" value="Ubl_UBLCP1"/>
    <property type="match status" value="1"/>
</dbReference>
<dbReference type="PANTHER" id="PTHR48493:SF1">
    <property type="entry name" value="UBIQUITIN-LIKE DOMAIN-CONTAINING CTD PHOSPHATASE 1"/>
    <property type="match status" value="1"/>
</dbReference>
<dbReference type="GO" id="GO:0090364">
    <property type="term" value="P:regulation of proteasome assembly"/>
    <property type="evidence" value="ECO:0007669"/>
    <property type="project" value="InterPro"/>
</dbReference>
<evidence type="ECO:0000313" key="3">
    <source>
        <dbReference type="EMBL" id="EFA84657.1"/>
    </source>
</evidence>
<dbReference type="Gene3D" id="3.10.20.90">
    <property type="entry name" value="Phosphatidylinositol 3-kinase Catalytic Subunit, Chain A, domain 1"/>
    <property type="match status" value="1"/>
</dbReference>
<reference evidence="3 4" key="1">
    <citation type="journal article" date="2011" name="Genome Res.">
        <title>Phylogeny-wide analysis of social amoeba genomes highlights ancient origins for complex intercellular communication.</title>
        <authorList>
            <person name="Heidel A.J."/>
            <person name="Lawal H.M."/>
            <person name="Felder M."/>
            <person name="Schilde C."/>
            <person name="Helps N.R."/>
            <person name="Tunggal B."/>
            <person name="Rivero F."/>
            <person name="John U."/>
            <person name="Schleicher M."/>
            <person name="Eichinger L."/>
            <person name="Platzer M."/>
            <person name="Noegel A.A."/>
            <person name="Schaap P."/>
            <person name="Gloeckner G."/>
        </authorList>
    </citation>
    <scope>NUCLEOTIDE SEQUENCE [LARGE SCALE GENOMIC DNA]</scope>
    <source>
        <strain evidence="4">ATCC 26659 / Pp 5 / PN500</strain>
    </source>
</reference>
<feature type="region of interest" description="Disordered" evidence="1">
    <location>
        <begin position="1"/>
        <end position="40"/>
    </location>
</feature>